<keyword evidence="1" id="KW-0156">Chromatin regulator</keyword>
<keyword evidence="1" id="KW-0804">Transcription</keyword>
<evidence type="ECO:0000256" key="2">
    <source>
        <dbReference type="SAM" id="MobiDB-lite"/>
    </source>
</evidence>
<dbReference type="Gene3D" id="1.10.246.140">
    <property type="match status" value="1"/>
</dbReference>
<keyword evidence="1" id="KW-0811">Translocation</keyword>
<organism evidence="3">
    <name type="scientific">Hemiselmis andersenii</name>
    <name type="common">Cryptophyte alga</name>
    <dbReference type="NCBI Taxonomy" id="464988"/>
    <lineage>
        <taxon>Eukaryota</taxon>
        <taxon>Cryptophyceae</taxon>
        <taxon>Cryptomonadales</taxon>
        <taxon>Hemiselmidaceae</taxon>
        <taxon>Hemiselmis</taxon>
    </lineage>
</organism>
<feature type="compositionally biased region" description="Basic and acidic residues" evidence="2">
    <location>
        <begin position="26"/>
        <end position="51"/>
    </location>
</feature>
<keyword evidence="1" id="KW-0010">Activator</keyword>
<comment type="subunit">
    <text evidence="1">Component of the nuclear pore complex (NPC)-associated TREX-2 complex (transcription and export complex 2). Component of the SAGA transcription coactivator-HAT complex. Within the SAGA complex, participates to a subcomplex of SAGA called the DUB module (deubiquitination module).</text>
</comment>
<dbReference type="AlphaFoldDB" id="A0A6U4MNW3"/>
<name>A0A6U4MNW3_HEMAN</name>
<proteinExistence type="inferred from homology"/>
<dbReference type="InterPro" id="IPR038212">
    <property type="entry name" value="TF_EnY2_sf"/>
</dbReference>
<dbReference type="Pfam" id="PF10163">
    <property type="entry name" value="EnY2"/>
    <property type="match status" value="1"/>
</dbReference>
<keyword evidence="1" id="KW-0653">Protein transport</keyword>
<keyword evidence="1" id="KW-0539">Nucleus</keyword>
<accession>A0A6U4MNW3</accession>
<dbReference type="GO" id="GO:0006406">
    <property type="term" value="P:mRNA export from nucleus"/>
    <property type="evidence" value="ECO:0007669"/>
    <property type="project" value="UniProtKB-UniRule"/>
</dbReference>
<reference evidence="3" key="1">
    <citation type="submission" date="2021-01" db="EMBL/GenBank/DDBJ databases">
        <authorList>
            <person name="Corre E."/>
            <person name="Pelletier E."/>
            <person name="Niang G."/>
            <person name="Scheremetjew M."/>
            <person name="Finn R."/>
            <person name="Kale V."/>
            <person name="Holt S."/>
            <person name="Cochrane G."/>
            <person name="Meng A."/>
            <person name="Brown T."/>
            <person name="Cohen L."/>
        </authorList>
    </citation>
    <scope>NUCLEOTIDE SEQUENCE</scope>
    <source>
        <strain evidence="3">CCMP441</strain>
    </source>
</reference>
<comment type="subcellular location">
    <subcellularLocation>
        <location evidence="1">Nucleus</location>
        <location evidence="1">Nucleoplasm</location>
    </subcellularLocation>
</comment>
<keyword evidence="1" id="KW-0509">mRNA transport</keyword>
<keyword evidence="1" id="KW-0805">Transcription regulation</keyword>
<dbReference type="GO" id="GO:0015031">
    <property type="term" value="P:protein transport"/>
    <property type="evidence" value="ECO:0007669"/>
    <property type="project" value="UniProtKB-KW"/>
</dbReference>
<dbReference type="GO" id="GO:0003713">
    <property type="term" value="F:transcription coactivator activity"/>
    <property type="evidence" value="ECO:0007669"/>
    <property type="project" value="UniProtKB-UniRule"/>
</dbReference>
<dbReference type="GO" id="GO:0005654">
    <property type="term" value="C:nucleoplasm"/>
    <property type="evidence" value="ECO:0007669"/>
    <property type="project" value="UniProtKB-SubCell"/>
</dbReference>
<feature type="region of interest" description="Disordered" evidence="2">
    <location>
        <begin position="1"/>
        <end position="51"/>
    </location>
</feature>
<dbReference type="HAMAP" id="MF_03046">
    <property type="entry name" value="ENY2_Sus1"/>
    <property type="match status" value="1"/>
</dbReference>
<dbReference type="GO" id="GO:0000124">
    <property type="term" value="C:SAGA complex"/>
    <property type="evidence" value="ECO:0007669"/>
    <property type="project" value="UniProtKB-UniRule"/>
</dbReference>
<dbReference type="GO" id="GO:0070390">
    <property type="term" value="C:transcription export complex 2"/>
    <property type="evidence" value="ECO:0007669"/>
    <property type="project" value="UniProtKB-UniRule"/>
</dbReference>
<dbReference type="GO" id="GO:0005643">
    <property type="term" value="C:nuclear pore"/>
    <property type="evidence" value="ECO:0007669"/>
    <property type="project" value="UniProtKB-UniRule"/>
</dbReference>
<keyword evidence="1" id="KW-0813">Transport</keyword>
<comment type="similarity">
    <text evidence="1">Belongs to the ENY2 family.</text>
</comment>
<dbReference type="EMBL" id="HBFK01029747">
    <property type="protein sequence ID" value="CAD8751623.1"/>
    <property type="molecule type" value="Transcribed_RNA"/>
</dbReference>
<comment type="function">
    <text evidence="1">Involved in mRNA export coupled transcription activation by association with both the TREX-2 and the SAGA complexes. The transcription regulatory histone acetylation (HAT) complex SAGA is a multiprotein complex that activates transcription by remodeling chromatin and mediating histone acetylation and deubiquitination. Within the SAGA complex, participates to a subcomplex that specifically deubiquitinates histones. The SAGA complex is recruited to specific gene promoters by activators, where it is required for transcription. The TREX-2 complex functions in docking export-competent ribonucleoprotein particles (mRNPs) to the nuclear entrance of the nuclear pore complex (nuclear basket). TREX-2 participates in mRNA export and accurate chromatin positioning in the nucleus by tethering genes to the nuclear periphery.</text>
</comment>
<gene>
    <name evidence="3" type="ORF">HAND1043_LOCUS18129</name>
</gene>
<protein>
    <recommendedName>
        <fullName evidence="1">Transcription and mRNA export factor ENY2</fullName>
    </recommendedName>
    <alternativeName>
        <fullName evidence="1">Enhancer of yellow 2 transcription factor homolog</fullName>
    </alternativeName>
</protein>
<feature type="compositionally biased region" description="Basic and acidic residues" evidence="2">
    <location>
        <begin position="1"/>
        <end position="18"/>
    </location>
</feature>
<dbReference type="GO" id="GO:0006368">
    <property type="term" value="P:transcription elongation by RNA polymerase II"/>
    <property type="evidence" value="ECO:0007669"/>
    <property type="project" value="UniProtKB-UniRule"/>
</dbReference>
<dbReference type="InterPro" id="IPR018783">
    <property type="entry name" value="TF_ENY2"/>
</dbReference>
<dbReference type="GO" id="GO:0071819">
    <property type="term" value="C:DUBm complex"/>
    <property type="evidence" value="ECO:0007669"/>
    <property type="project" value="UniProtKB-UniRule"/>
</dbReference>
<dbReference type="PANTHER" id="PTHR12514">
    <property type="entry name" value="ENHANCER OF YELLOW 2 TRANSCRIPTION FACTOR"/>
    <property type="match status" value="1"/>
</dbReference>
<evidence type="ECO:0000313" key="3">
    <source>
        <dbReference type="EMBL" id="CAD8751623.1"/>
    </source>
</evidence>
<evidence type="ECO:0000256" key="1">
    <source>
        <dbReference type="HAMAP-Rule" id="MF_03046"/>
    </source>
</evidence>
<sequence length="127" mass="14403">MGKKEQEKGMEKEERRDSVAGSKAGGGEKKQGAIEKQIREGAIKKVNDSEERDRLRELLKKRLKDAGWEEEMKEYIREAIRNKCLEDLSVESLVSELEPTSRAAVPDAIRSEIIGRITKYLRGNSDA</sequence>
<dbReference type="GO" id="GO:0006325">
    <property type="term" value="P:chromatin organization"/>
    <property type="evidence" value="ECO:0007669"/>
    <property type="project" value="UniProtKB-KW"/>
</dbReference>